<dbReference type="EMBL" id="CP023695">
    <property type="protein sequence ID" value="QEV21983.1"/>
    <property type="molecule type" value="Genomic_DNA"/>
</dbReference>
<dbReference type="OrthoDB" id="4170159at2"/>
<sequence>MDMRALAENLVREAEGLIREHVWILTPDHRLVVAKAAADLHAAVGAPQTQEALPAVERLEHLREALAAVAIALAHVHGHTAWFLGAAANVLTPILHWRALPAGDSQTFGAVPSPPERYAEAEGAVRILQRAFASVASC</sequence>
<dbReference type="AlphaFoldDB" id="A0A5J6HU56"/>
<gene>
    <name evidence="1" type="ORF">CP975_34780</name>
</gene>
<name>A0A5J6HU56_STRAD</name>
<dbReference type="Proteomes" id="UP000326553">
    <property type="component" value="Chromosome"/>
</dbReference>
<reference evidence="1 2" key="1">
    <citation type="submission" date="2017-09" db="EMBL/GenBank/DDBJ databases">
        <authorList>
            <person name="Lee N."/>
            <person name="Cho B.-K."/>
        </authorList>
    </citation>
    <scope>NUCLEOTIDE SEQUENCE [LARGE SCALE GENOMIC DNA]</scope>
    <source>
        <strain evidence="1 2">ATCC 12461</strain>
    </source>
</reference>
<accession>A0A5J6HU56</accession>
<protein>
    <submittedName>
        <fullName evidence="1">Uncharacterized protein</fullName>
    </submittedName>
</protein>
<proteinExistence type="predicted"/>
<keyword evidence="2" id="KW-1185">Reference proteome</keyword>
<organism evidence="1 2">
    <name type="scientific">Streptomyces alboniger</name>
    <dbReference type="NCBI Taxonomy" id="132473"/>
    <lineage>
        <taxon>Bacteria</taxon>
        <taxon>Bacillati</taxon>
        <taxon>Actinomycetota</taxon>
        <taxon>Actinomycetes</taxon>
        <taxon>Kitasatosporales</taxon>
        <taxon>Streptomycetaceae</taxon>
        <taxon>Streptomyces</taxon>
        <taxon>Streptomyces aurantiacus group</taxon>
    </lineage>
</organism>
<evidence type="ECO:0000313" key="1">
    <source>
        <dbReference type="EMBL" id="QEV21983.1"/>
    </source>
</evidence>
<dbReference type="KEGG" id="salw:CP975_34780"/>
<evidence type="ECO:0000313" key="2">
    <source>
        <dbReference type="Proteomes" id="UP000326553"/>
    </source>
</evidence>